<protein>
    <submittedName>
        <fullName evidence="2">Deacylase</fullName>
    </submittedName>
</protein>
<dbReference type="GO" id="GO:0002161">
    <property type="term" value="F:aminoacyl-tRNA deacylase activity"/>
    <property type="evidence" value="ECO:0007669"/>
    <property type="project" value="InterPro"/>
</dbReference>
<gene>
    <name evidence="2" type="ORF">GCM10007392_14560</name>
</gene>
<evidence type="ECO:0000259" key="1">
    <source>
        <dbReference type="Pfam" id="PF04073"/>
    </source>
</evidence>
<dbReference type="Pfam" id="PF04073">
    <property type="entry name" value="tRNA_edit"/>
    <property type="match status" value="1"/>
</dbReference>
<accession>A0A918K456</accession>
<dbReference type="AlphaFoldDB" id="A0A918K456"/>
<dbReference type="CDD" id="cd04332">
    <property type="entry name" value="YbaK_like"/>
    <property type="match status" value="1"/>
</dbReference>
<dbReference type="PANTHER" id="PTHR30411:SF9">
    <property type="entry name" value="MULTIFUNCTIONAL SER_THR-TRNA DEACYLASE PROXP-Y"/>
    <property type="match status" value="1"/>
</dbReference>
<dbReference type="InterPro" id="IPR036754">
    <property type="entry name" value="YbaK/aa-tRNA-synt-asso_dom_sf"/>
</dbReference>
<comment type="caution">
    <text evidence="2">The sequence shown here is derived from an EMBL/GenBank/DDBJ whole genome shotgun (WGS) entry which is preliminary data.</text>
</comment>
<reference evidence="2" key="1">
    <citation type="journal article" date="2014" name="Int. J. Syst. Evol. Microbiol.">
        <title>Complete genome sequence of Corynebacterium casei LMG S-19264T (=DSM 44701T), isolated from a smear-ripened cheese.</title>
        <authorList>
            <consortium name="US DOE Joint Genome Institute (JGI-PGF)"/>
            <person name="Walter F."/>
            <person name="Albersmeier A."/>
            <person name="Kalinowski J."/>
            <person name="Ruckert C."/>
        </authorList>
    </citation>
    <scope>NUCLEOTIDE SEQUENCE</scope>
    <source>
        <strain evidence="2">KCTC 22169</strain>
    </source>
</reference>
<evidence type="ECO:0000313" key="3">
    <source>
        <dbReference type="Proteomes" id="UP000626148"/>
    </source>
</evidence>
<organism evidence="2 3">
    <name type="scientific">Saccharospirillum salsuginis</name>
    <dbReference type="NCBI Taxonomy" id="418750"/>
    <lineage>
        <taxon>Bacteria</taxon>
        <taxon>Pseudomonadati</taxon>
        <taxon>Pseudomonadota</taxon>
        <taxon>Gammaproteobacteria</taxon>
        <taxon>Oceanospirillales</taxon>
        <taxon>Saccharospirillaceae</taxon>
        <taxon>Saccharospirillum</taxon>
    </lineage>
</organism>
<dbReference type="Proteomes" id="UP000626148">
    <property type="component" value="Unassembled WGS sequence"/>
</dbReference>
<proteinExistence type="predicted"/>
<dbReference type="SUPFAM" id="SSF55826">
    <property type="entry name" value="YbaK/ProRS associated domain"/>
    <property type="match status" value="1"/>
</dbReference>
<keyword evidence="3" id="KW-1185">Reference proteome</keyword>
<evidence type="ECO:0000313" key="2">
    <source>
        <dbReference type="EMBL" id="GGX48589.1"/>
    </source>
</evidence>
<feature type="domain" description="YbaK/aminoacyl-tRNA synthetase-associated" evidence="1">
    <location>
        <begin position="22"/>
        <end position="141"/>
    </location>
</feature>
<dbReference type="PANTHER" id="PTHR30411">
    <property type="entry name" value="CYTOPLASMIC PROTEIN"/>
    <property type="match status" value="1"/>
</dbReference>
<dbReference type="Gene3D" id="3.90.960.10">
    <property type="entry name" value="YbaK/aminoacyl-tRNA synthetase-associated domain"/>
    <property type="match status" value="1"/>
</dbReference>
<sequence length="151" mass="17216">MINDKLRSYLDNQSVPYQTEPHEPTIDASRTAQAAHVPGREFAKTVIVKADGRMLMAVLPSTDQVHVDELRKALGARELELASEDEIRSAFPDCEVGAMPPFGNLYNMDVFVNEHLRQDEQIWFNAGSHDEVMRISWKDFDNLVHPQVLHF</sequence>
<dbReference type="RefSeq" id="WP_189607879.1">
    <property type="nucleotide sequence ID" value="NZ_BMXR01000003.1"/>
</dbReference>
<dbReference type="InterPro" id="IPR007214">
    <property type="entry name" value="YbaK/aa-tRNA-synth-assoc-dom"/>
</dbReference>
<name>A0A918K456_9GAMM</name>
<dbReference type="EMBL" id="BMXR01000003">
    <property type="protein sequence ID" value="GGX48589.1"/>
    <property type="molecule type" value="Genomic_DNA"/>
</dbReference>
<reference evidence="2" key="2">
    <citation type="submission" date="2020-09" db="EMBL/GenBank/DDBJ databases">
        <authorList>
            <person name="Sun Q."/>
            <person name="Kim S."/>
        </authorList>
    </citation>
    <scope>NUCLEOTIDE SEQUENCE</scope>
    <source>
        <strain evidence="2">KCTC 22169</strain>
    </source>
</reference>